<dbReference type="InterPro" id="IPR036249">
    <property type="entry name" value="Thioredoxin-like_sf"/>
</dbReference>
<dbReference type="Gene3D" id="1.20.1050.10">
    <property type="match status" value="1"/>
</dbReference>
<dbReference type="GO" id="GO:0004364">
    <property type="term" value="F:glutathione transferase activity"/>
    <property type="evidence" value="ECO:0007669"/>
    <property type="project" value="UniProtKB-EC"/>
</dbReference>
<dbReference type="PANTHER" id="PTHR44051">
    <property type="entry name" value="GLUTATHIONE S-TRANSFERASE-RELATED"/>
    <property type="match status" value="1"/>
</dbReference>
<dbReference type="Proteomes" id="UP000004688">
    <property type="component" value="Chromosome"/>
</dbReference>
<evidence type="ECO:0000313" key="3">
    <source>
        <dbReference type="EMBL" id="AGI74444.1"/>
    </source>
</evidence>
<dbReference type="EC" id="2.5.1.18" evidence="3"/>
<dbReference type="InterPro" id="IPR004045">
    <property type="entry name" value="Glutathione_S-Trfase_N"/>
</dbReference>
<proteinExistence type="predicted"/>
<dbReference type="InterPro" id="IPR036282">
    <property type="entry name" value="Glutathione-S-Trfase_C_sf"/>
</dbReference>
<evidence type="ECO:0000259" key="2">
    <source>
        <dbReference type="PROSITE" id="PS50404"/>
    </source>
</evidence>
<dbReference type="SUPFAM" id="SSF47616">
    <property type="entry name" value="GST C-terminal domain-like"/>
    <property type="match status" value="1"/>
</dbReference>
<dbReference type="PANTHER" id="PTHR44051:SF21">
    <property type="entry name" value="GLUTATHIONE S-TRANSFERASE FAMILY PROTEIN"/>
    <property type="match status" value="1"/>
</dbReference>
<dbReference type="Pfam" id="PF13409">
    <property type="entry name" value="GST_N_2"/>
    <property type="match status" value="1"/>
</dbReference>
<organism evidence="3 4">
    <name type="scientific">Octadecabacter arcticus 238</name>
    <dbReference type="NCBI Taxonomy" id="391616"/>
    <lineage>
        <taxon>Bacteria</taxon>
        <taxon>Pseudomonadati</taxon>
        <taxon>Pseudomonadota</taxon>
        <taxon>Alphaproteobacteria</taxon>
        <taxon>Rhodobacterales</taxon>
        <taxon>Roseobacteraceae</taxon>
        <taxon>Octadecabacter</taxon>
    </lineage>
</organism>
<dbReference type="HOGENOM" id="CLU_1813846_0_0_5"/>
<dbReference type="Gene3D" id="3.40.30.10">
    <property type="entry name" value="Glutaredoxin"/>
    <property type="match status" value="1"/>
</dbReference>
<name>M9RPD3_9RHOB</name>
<gene>
    <name evidence="3" type="ORF">OA238_c45840</name>
</gene>
<dbReference type="EMBL" id="CP003742">
    <property type="protein sequence ID" value="AGI74444.1"/>
    <property type="molecule type" value="Genomic_DNA"/>
</dbReference>
<dbReference type="KEGG" id="oar:OA238_c45840"/>
<sequence length="142" mass="15204">MLTFYHSPQSCSNGILLLLHEVGAAFETRIVDVRAGNQRGAAYLALNPKGKVPALGLDGQAALKAHGRAEVVNGLKVLSEMMAEAPYLLGRFSVADAALFYVLDWTEQDGGYDLPANPQTDQSAPGPRSRSAPLVTVRRAQK</sequence>
<reference evidence="3 4" key="1">
    <citation type="journal article" date="2013" name="PLoS ONE">
        <title>Poles Apart: Arctic and Antarctic Octadecabacter strains Share High Genome Plasticity and a New Type of Xanthorhodopsin.</title>
        <authorList>
            <person name="Vollmers J."/>
            <person name="Voget S."/>
            <person name="Dietrich S."/>
            <person name="Gollnow K."/>
            <person name="Smits M."/>
            <person name="Meyer K."/>
            <person name="Brinkhoff T."/>
            <person name="Simon M."/>
            <person name="Daniel R."/>
        </authorList>
    </citation>
    <scope>NUCLEOTIDE SEQUENCE [LARGE SCALE GENOMIC DNA]</scope>
    <source>
        <strain evidence="3 4">238</strain>
    </source>
</reference>
<feature type="region of interest" description="Disordered" evidence="1">
    <location>
        <begin position="112"/>
        <end position="142"/>
    </location>
</feature>
<dbReference type="CDD" id="cd03057">
    <property type="entry name" value="GST_N_Beta"/>
    <property type="match status" value="1"/>
</dbReference>
<evidence type="ECO:0000313" key="4">
    <source>
        <dbReference type="Proteomes" id="UP000004688"/>
    </source>
</evidence>
<protein>
    <submittedName>
        <fullName evidence="3">Putative glutathione S-transferase</fullName>
        <ecNumber evidence="3">2.5.1.18</ecNumber>
    </submittedName>
</protein>
<dbReference type="eggNOG" id="COG0625">
    <property type="taxonomic scope" value="Bacteria"/>
</dbReference>
<dbReference type="PROSITE" id="PS50404">
    <property type="entry name" value="GST_NTER"/>
    <property type="match status" value="1"/>
</dbReference>
<evidence type="ECO:0000256" key="1">
    <source>
        <dbReference type="SAM" id="MobiDB-lite"/>
    </source>
</evidence>
<dbReference type="AlphaFoldDB" id="M9RPD3"/>
<feature type="domain" description="GST N-terminal" evidence="2">
    <location>
        <begin position="1"/>
        <end position="96"/>
    </location>
</feature>
<accession>M9RPD3</accession>
<keyword evidence="4" id="KW-1185">Reference proteome</keyword>
<dbReference type="SUPFAM" id="SSF52833">
    <property type="entry name" value="Thioredoxin-like"/>
    <property type="match status" value="1"/>
</dbReference>
<keyword evidence="3" id="KW-0808">Transferase</keyword>
<dbReference type="RefSeq" id="WP_015497379.1">
    <property type="nucleotide sequence ID" value="NC_020908.1"/>
</dbReference>
<dbReference type="STRING" id="391616.OA238_c45840"/>